<keyword evidence="4 6" id="KW-0862">Zinc</keyword>
<dbReference type="EMBL" id="JAABLP010000004">
    <property type="protein sequence ID" value="NBN65437.1"/>
    <property type="molecule type" value="Genomic_DNA"/>
</dbReference>
<comment type="similarity">
    <text evidence="6">Belongs to the inorganic carbon transporter (TC 9.A.2) DabA family.</text>
</comment>
<comment type="subcellular location">
    <subcellularLocation>
        <location evidence="6">Cell membrane</location>
        <topology evidence="6">Peripheral membrane protein</topology>
    </subcellularLocation>
</comment>
<evidence type="ECO:0000256" key="4">
    <source>
        <dbReference type="ARBA" id="ARBA00022833"/>
    </source>
</evidence>
<evidence type="ECO:0000256" key="1">
    <source>
        <dbReference type="ARBA" id="ARBA00022448"/>
    </source>
</evidence>
<dbReference type="PANTHER" id="PTHR38344">
    <property type="entry name" value="UPF0753 PROTEIN AQ_863"/>
    <property type="match status" value="1"/>
</dbReference>
<protein>
    <recommendedName>
        <fullName evidence="6">Probable inorganic carbon transporter subunit DabA</fullName>
    </recommendedName>
</protein>
<evidence type="ECO:0000313" key="7">
    <source>
        <dbReference type="EMBL" id="NBN65437.1"/>
    </source>
</evidence>
<evidence type="ECO:0000313" key="8">
    <source>
        <dbReference type="Proteomes" id="UP000541347"/>
    </source>
</evidence>
<comment type="cofactor">
    <cofactor evidence="6">
        <name>Zn(2+)</name>
        <dbReference type="ChEBI" id="CHEBI:29105"/>
    </cofactor>
</comment>
<organism evidence="7 8">
    <name type="scientific">Pannonibacter tanglangensis</name>
    <dbReference type="NCBI Taxonomy" id="2750084"/>
    <lineage>
        <taxon>Bacteria</taxon>
        <taxon>Pseudomonadati</taxon>
        <taxon>Pseudomonadota</taxon>
        <taxon>Alphaproteobacteria</taxon>
        <taxon>Hyphomicrobiales</taxon>
        <taxon>Stappiaceae</taxon>
        <taxon>Pannonibacter</taxon>
    </lineage>
</organism>
<keyword evidence="1 6" id="KW-0813">Transport</keyword>
<evidence type="ECO:0000256" key="3">
    <source>
        <dbReference type="ARBA" id="ARBA00022723"/>
    </source>
</evidence>
<feature type="binding site" evidence="6">
    <location>
        <position position="345"/>
    </location>
    <ligand>
        <name>Zn(2+)</name>
        <dbReference type="ChEBI" id="CHEBI:29105"/>
    </ligand>
</feature>
<keyword evidence="8" id="KW-1185">Reference proteome</keyword>
<sequence length="801" mass="84544">MTLHTLPAEAEALGSAVPLLGLADVAGAAQAAIRQIPPAFPLAATVAVNPFLGQSGLTLAETAALLGRLGGIPVLRPRTELAAEVASGRIEDCHLAAALAASPHPLPLDVAGLKAALRRPHVARTPLASVAALAGTAEGRDWVGLIDERVGAFAAALFDEGQALWPLARAGSVYATWRLVASHDLTTGIAGLTGFAAQVANAPDTSLGLILRAVTRMGVPGPALASWFHQLLLSLGGWGQAARYRLWQAELEGGSDDTLLDLLAIRLAHEEALFLRLQPEQVAQWQDIVASHATPALPSEDEVIDAVVQEAAERAAQARLAARIGPVLPRVGAVRPALQAAFCIDVRSEVFRRALESQDTSIQTLGFAGFFGIGAAHRRFASDVVEKRLPVLLTPGVFSCSGTPAQSDKDQDTRIRSRAGRAWRRFRQAAVSSFAFVEAAGPLYAAKIARDSLRLADVETEEPAPCFNPPLPLADRLAAAAKILRAMSLTGPFARVVLLTGHGATAANNPHLSALQCGACGGHSGEVNARLLVSLLNDLDVRKGLVAEGISIPLDTLFVAGLHDTTTDTVTLYDKDVAFAGHVADLARLRGWLDAAGRIARAERAPRLPGATDGASVVARSRNWAEVRPEWGLAGCEAFIAAPRERTQAHALSGRVFLHDYVWQKDEGFQVLELILTAPVVVASWISLQYYGSSVAPGVYGGGNKLLHNVTGGMGVVEGNGGALRVGLPLQSVHDGVALRHEPLRLTVVVDAPREAINDILARHDGVRSLFDKGWLHLVLVGETGGLSERYAGDLRWVTVD</sequence>
<reference evidence="7 8" key="1">
    <citation type="submission" date="2020-01" db="EMBL/GenBank/DDBJ databases">
        <authorList>
            <person name="Peng S.Y."/>
            <person name="Li J."/>
            <person name="Wang M."/>
            <person name="Wang L."/>
            <person name="Wang C.Q."/>
            <person name="Wang J.R."/>
        </authorList>
    </citation>
    <scope>NUCLEOTIDE SEQUENCE [LARGE SCALE GENOMIC DNA]</scope>
    <source>
        <strain evidence="7 8">XCT-34</strain>
    </source>
</reference>
<dbReference type="InterPro" id="IPR018752">
    <property type="entry name" value="DabA"/>
</dbReference>
<dbReference type="HAMAP" id="MF_01871">
    <property type="entry name" value="DabA"/>
    <property type="match status" value="1"/>
</dbReference>
<comment type="subunit">
    <text evidence="6">Forms a complex with DabB.</text>
</comment>
<keyword evidence="2 6" id="KW-1003">Cell membrane</keyword>
<feature type="binding site" evidence="6">
    <location>
        <position position="343"/>
    </location>
    <ligand>
        <name>Zn(2+)</name>
        <dbReference type="ChEBI" id="CHEBI:29105"/>
    </ligand>
</feature>
<evidence type="ECO:0000256" key="2">
    <source>
        <dbReference type="ARBA" id="ARBA00022475"/>
    </source>
</evidence>
<dbReference type="PANTHER" id="PTHR38344:SF1">
    <property type="entry name" value="INORGANIC CARBON TRANSPORTER SUBUNIT DABA-RELATED"/>
    <property type="match status" value="1"/>
</dbReference>
<keyword evidence="3 6" id="KW-0479">Metal-binding</keyword>
<dbReference type="RefSeq" id="WP_161677413.1">
    <property type="nucleotide sequence ID" value="NZ_JAABLP010000004.1"/>
</dbReference>
<evidence type="ECO:0000256" key="5">
    <source>
        <dbReference type="ARBA" id="ARBA00023136"/>
    </source>
</evidence>
<feature type="binding site" evidence="6">
    <location>
        <position position="502"/>
    </location>
    <ligand>
        <name>Zn(2+)</name>
        <dbReference type="ChEBI" id="CHEBI:29105"/>
    </ligand>
</feature>
<comment type="function">
    <text evidence="6">Part of an energy-coupled inorganic carbon pump.</text>
</comment>
<proteinExistence type="inferred from homology"/>
<feature type="binding site" evidence="6">
    <location>
        <position position="517"/>
    </location>
    <ligand>
        <name>Zn(2+)</name>
        <dbReference type="ChEBI" id="CHEBI:29105"/>
    </ligand>
</feature>
<keyword evidence="5 6" id="KW-0472">Membrane</keyword>
<evidence type="ECO:0000256" key="6">
    <source>
        <dbReference type="HAMAP-Rule" id="MF_01871"/>
    </source>
</evidence>
<dbReference type="Pfam" id="PF10070">
    <property type="entry name" value="DabA"/>
    <property type="match status" value="1"/>
</dbReference>
<accession>A0ABW9ZNF9</accession>
<dbReference type="Proteomes" id="UP000541347">
    <property type="component" value="Unassembled WGS sequence"/>
</dbReference>
<name>A0ABW9ZNF9_9HYPH</name>
<gene>
    <name evidence="6" type="primary">dabA</name>
    <name evidence="7" type="ORF">GWI71_17225</name>
</gene>
<comment type="caution">
    <text evidence="7">The sequence shown here is derived from an EMBL/GenBank/DDBJ whole genome shotgun (WGS) entry which is preliminary data.</text>
</comment>